<protein>
    <submittedName>
        <fullName evidence="2">Uncharacterized protein</fullName>
    </submittedName>
</protein>
<reference evidence="2" key="2">
    <citation type="journal article" date="2023" name="Science">
        <title>Genomic signatures of disease resistance in endangered staghorn corals.</title>
        <authorList>
            <person name="Vollmer S.V."/>
            <person name="Selwyn J.D."/>
            <person name="Despard B.A."/>
            <person name="Roesel C.L."/>
        </authorList>
    </citation>
    <scope>NUCLEOTIDE SEQUENCE</scope>
    <source>
        <strain evidence="2">K2</strain>
    </source>
</reference>
<keyword evidence="3" id="KW-1185">Reference proteome</keyword>
<dbReference type="AlphaFoldDB" id="A0AAD9Q7L3"/>
<dbReference type="Proteomes" id="UP001249851">
    <property type="component" value="Unassembled WGS sequence"/>
</dbReference>
<accession>A0AAD9Q7L3</accession>
<reference evidence="2" key="1">
    <citation type="journal article" date="2023" name="G3 (Bethesda)">
        <title>Whole genome assembly and annotation of the endangered Caribbean coral Acropora cervicornis.</title>
        <authorList>
            <person name="Selwyn J.D."/>
            <person name="Vollmer S.V."/>
        </authorList>
    </citation>
    <scope>NUCLEOTIDE SEQUENCE</scope>
    <source>
        <strain evidence="2">K2</strain>
    </source>
</reference>
<sequence>MANADTAVATKIDNFIEPKPSDPGQASSNDSFESLNREFSVTEKTAPAIDPNLAEIVSSLLSEKLAKDKSAEVQNKFLRPENCTNLVAPKINNQVWQQLRQETKNNESAFQKVQSIQQSSCCLQIANQSLNGGISFVVF</sequence>
<comment type="caution">
    <text evidence="2">The sequence shown here is derived from an EMBL/GenBank/DDBJ whole genome shotgun (WGS) entry which is preliminary data.</text>
</comment>
<name>A0AAD9Q7L3_ACRCE</name>
<evidence type="ECO:0000313" key="3">
    <source>
        <dbReference type="Proteomes" id="UP001249851"/>
    </source>
</evidence>
<proteinExistence type="predicted"/>
<organism evidence="2 3">
    <name type="scientific">Acropora cervicornis</name>
    <name type="common">Staghorn coral</name>
    <dbReference type="NCBI Taxonomy" id="6130"/>
    <lineage>
        <taxon>Eukaryota</taxon>
        <taxon>Metazoa</taxon>
        <taxon>Cnidaria</taxon>
        <taxon>Anthozoa</taxon>
        <taxon>Hexacorallia</taxon>
        <taxon>Scleractinia</taxon>
        <taxon>Astrocoeniina</taxon>
        <taxon>Acroporidae</taxon>
        <taxon>Acropora</taxon>
    </lineage>
</organism>
<feature type="region of interest" description="Disordered" evidence="1">
    <location>
        <begin position="1"/>
        <end position="35"/>
    </location>
</feature>
<feature type="compositionally biased region" description="Polar residues" evidence="1">
    <location>
        <begin position="24"/>
        <end position="35"/>
    </location>
</feature>
<gene>
    <name evidence="2" type="ORF">P5673_021766</name>
</gene>
<dbReference type="PANTHER" id="PTHR34239">
    <property type="entry name" value="APPLE DOMAIN-CONTAINING PROTEIN"/>
    <property type="match status" value="1"/>
</dbReference>
<dbReference type="PANTHER" id="PTHR34239:SF2">
    <property type="entry name" value="TRANSPOSABLE ELEMENT P TRANSPOSASE_THAP9 CONSERVED DOMAIN-CONTAINING PROTEIN"/>
    <property type="match status" value="1"/>
</dbReference>
<evidence type="ECO:0000256" key="1">
    <source>
        <dbReference type="SAM" id="MobiDB-lite"/>
    </source>
</evidence>
<evidence type="ECO:0000313" key="2">
    <source>
        <dbReference type="EMBL" id="KAK2556169.1"/>
    </source>
</evidence>
<dbReference type="EMBL" id="JARQWQ010000057">
    <property type="protein sequence ID" value="KAK2556169.1"/>
    <property type="molecule type" value="Genomic_DNA"/>
</dbReference>